<name>A0ABR4PRM4_9HELO</name>
<dbReference type="Pfam" id="PF23114">
    <property type="entry name" value="NAD-bd_HRPKS_sdrA"/>
    <property type="match status" value="1"/>
</dbReference>
<dbReference type="InterPro" id="IPR014043">
    <property type="entry name" value="Acyl_transferase_dom"/>
</dbReference>
<dbReference type="InterPro" id="IPR016035">
    <property type="entry name" value="Acyl_Trfase/lysoPLipase"/>
</dbReference>
<dbReference type="Pfam" id="PF00698">
    <property type="entry name" value="Acyl_transf_1"/>
    <property type="match status" value="1"/>
</dbReference>
<dbReference type="InterPro" id="IPR016036">
    <property type="entry name" value="Malonyl_transacylase_ACP-bd"/>
</dbReference>
<dbReference type="SUPFAM" id="SSF55048">
    <property type="entry name" value="Probable ACP-binding domain of malonyl-CoA ACP transacylase"/>
    <property type="match status" value="1"/>
</dbReference>
<keyword evidence="2" id="KW-0597">Phosphoprotein</keyword>
<dbReference type="InterPro" id="IPR020806">
    <property type="entry name" value="PKS_PP-bd"/>
</dbReference>
<dbReference type="InterPro" id="IPR036291">
    <property type="entry name" value="NAD(P)-bd_dom_sf"/>
</dbReference>
<feature type="region of interest" description="Disordered" evidence="7">
    <location>
        <begin position="49"/>
        <end position="75"/>
    </location>
</feature>
<evidence type="ECO:0000259" key="9">
    <source>
        <dbReference type="PROSITE" id="PS52004"/>
    </source>
</evidence>
<dbReference type="Pfam" id="PF13602">
    <property type="entry name" value="ADH_zinc_N_2"/>
    <property type="match status" value="1"/>
</dbReference>
<dbReference type="InterPro" id="IPR042104">
    <property type="entry name" value="PKS_dehydratase_sf"/>
</dbReference>
<dbReference type="InterPro" id="IPR001227">
    <property type="entry name" value="Ac_transferase_dom_sf"/>
</dbReference>
<evidence type="ECO:0000259" key="8">
    <source>
        <dbReference type="PROSITE" id="PS50075"/>
    </source>
</evidence>
<reference evidence="11 12" key="1">
    <citation type="submission" date="2024-06" db="EMBL/GenBank/DDBJ databases">
        <title>Complete genome of Phlyctema vagabunda strain 19-DSS-EL-015.</title>
        <authorList>
            <person name="Fiorenzani C."/>
        </authorList>
    </citation>
    <scope>NUCLEOTIDE SEQUENCE [LARGE SCALE GENOMIC DNA]</scope>
    <source>
        <strain evidence="11 12">19-DSS-EL-015</strain>
    </source>
</reference>
<dbReference type="SMART" id="SM00822">
    <property type="entry name" value="PKS_KR"/>
    <property type="match status" value="1"/>
</dbReference>
<keyword evidence="4" id="KW-0511">Multifunctional enzyme</keyword>
<dbReference type="Pfam" id="PF08659">
    <property type="entry name" value="KR"/>
    <property type="match status" value="1"/>
</dbReference>
<dbReference type="Pfam" id="PF16197">
    <property type="entry name" value="KAsynt_C_assoc"/>
    <property type="match status" value="1"/>
</dbReference>
<dbReference type="Gene3D" id="3.40.50.150">
    <property type="entry name" value="Vaccinia Virus protein VP39"/>
    <property type="match status" value="1"/>
</dbReference>
<dbReference type="InterPro" id="IPR013968">
    <property type="entry name" value="PKS_KR"/>
</dbReference>
<dbReference type="InterPro" id="IPR036736">
    <property type="entry name" value="ACP-like_sf"/>
</dbReference>
<dbReference type="InterPro" id="IPR020807">
    <property type="entry name" value="PKS_DH"/>
</dbReference>
<dbReference type="CDD" id="cd05195">
    <property type="entry name" value="enoyl_red"/>
    <property type="match status" value="1"/>
</dbReference>
<dbReference type="SUPFAM" id="SSF53901">
    <property type="entry name" value="Thiolase-like"/>
    <property type="match status" value="1"/>
</dbReference>
<dbReference type="InterPro" id="IPR011032">
    <property type="entry name" value="GroES-like_sf"/>
</dbReference>
<dbReference type="Pfam" id="PF02801">
    <property type="entry name" value="Ketoacyl-synt_C"/>
    <property type="match status" value="1"/>
</dbReference>
<dbReference type="InterPro" id="IPR029063">
    <property type="entry name" value="SAM-dependent_MTases_sf"/>
</dbReference>
<dbReference type="SMART" id="SM00827">
    <property type="entry name" value="PKS_AT"/>
    <property type="match status" value="1"/>
</dbReference>
<dbReference type="SUPFAM" id="SSF47336">
    <property type="entry name" value="ACP-like"/>
    <property type="match status" value="1"/>
</dbReference>
<comment type="caution">
    <text evidence="11">The sequence shown here is derived from an EMBL/GenBank/DDBJ whole genome shotgun (WGS) entry which is preliminary data.</text>
</comment>
<dbReference type="PROSITE" id="PS52019">
    <property type="entry name" value="PKS_MFAS_DH"/>
    <property type="match status" value="1"/>
</dbReference>
<dbReference type="Pfam" id="PF00109">
    <property type="entry name" value="ketoacyl-synt"/>
    <property type="match status" value="1"/>
</dbReference>
<dbReference type="InterPro" id="IPR014031">
    <property type="entry name" value="Ketoacyl_synth_C"/>
</dbReference>
<evidence type="ECO:0000256" key="4">
    <source>
        <dbReference type="ARBA" id="ARBA00023268"/>
    </source>
</evidence>
<dbReference type="PROSITE" id="PS52004">
    <property type="entry name" value="KS3_2"/>
    <property type="match status" value="1"/>
</dbReference>
<dbReference type="InterPro" id="IPR016039">
    <property type="entry name" value="Thiolase-like"/>
</dbReference>
<accession>A0ABR4PRM4</accession>
<dbReference type="InterPro" id="IPR014030">
    <property type="entry name" value="Ketoacyl_synth_N"/>
</dbReference>
<dbReference type="Gene3D" id="3.40.47.10">
    <property type="match status" value="1"/>
</dbReference>
<feature type="region of interest" description="N-terminal hotdog fold" evidence="6">
    <location>
        <begin position="936"/>
        <end position="1075"/>
    </location>
</feature>
<evidence type="ECO:0000256" key="1">
    <source>
        <dbReference type="ARBA" id="ARBA00022450"/>
    </source>
</evidence>
<dbReference type="InterPro" id="IPR020843">
    <property type="entry name" value="ER"/>
</dbReference>
<dbReference type="CDD" id="cd00833">
    <property type="entry name" value="PKS"/>
    <property type="match status" value="1"/>
</dbReference>
<dbReference type="Gene3D" id="1.10.1200.10">
    <property type="entry name" value="ACP-like"/>
    <property type="match status" value="1"/>
</dbReference>
<dbReference type="SUPFAM" id="SSF51735">
    <property type="entry name" value="NAD(P)-binding Rossmann-fold domains"/>
    <property type="match status" value="3"/>
</dbReference>
<dbReference type="Gene3D" id="3.40.50.720">
    <property type="entry name" value="NAD(P)-binding Rossmann-like Domain"/>
    <property type="match status" value="3"/>
</dbReference>
<dbReference type="InterPro" id="IPR009081">
    <property type="entry name" value="PP-bd_ACP"/>
</dbReference>
<dbReference type="InterPro" id="IPR050091">
    <property type="entry name" value="PKS_NRPS_Biosynth_Enz"/>
</dbReference>
<protein>
    <submittedName>
        <fullName evidence="11">Beta-ketoacyl synthase domain-containing protein</fullName>
    </submittedName>
</protein>
<dbReference type="SUPFAM" id="SSF50129">
    <property type="entry name" value="GroES-like"/>
    <property type="match status" value="1"/>
</dbReference>
<dbReference type="SMART" id="SM00826">
    <property type="entry name" value="PKS_DH"/>
    <property type="match status" value="1"/>
</dbReference>
<dbReference type="SMART" id="SM00825">
    <property type="entry name" value="PKS_KS"/>
    <property type="match status" value="1"/>
</dbReference>
<feature type="active site" description="Proton acceptor; for dehydratase activity" evidence="6">
    <location>
        <position position="968"/>
    </location>
</feature>
<evidence type="ECO:0000256" key="5">
    <source>
        <dbReference type="ARBA" id="ARBA00023315"/>
    </source>
</evidence>
<dbReference type="PANTHER" id="PTHR43775:SF18">
    <property type="entry name" value="ENZYME, PUTATIVE (JCVI)-RELATED"/>
    <property type="match status" value="1"/>
</dbReference>
<feature type="domain" description="PKS/mFAS DH" evidence="10">
    <location>
        <begin position="936"/>
        <end position="1243"/>
    </location>
</feature>
<evidence type="ECO:0000313" key="12">
    <source>
        <dbReference type="Proteomes" id="UP001629113"/>
    </source>
</evidence>
<keyword evidence="1" id="KW-0596">Phosphopantetheine</keyword>
<dbReference type="PANTHER" id="PTHR43775">
    <property type="entry name" value="FATTY ACID SYNTHASE"/>
    <property type="match status" value="1"/>
</dbReference>
<gene>
    <name evidence="11" type="ORF">PVAG01_02706</name>
</gene>
<keyword evidence="5" id="KW-0012">Acyltransferase</keyword>
<dbReference type="InterPro" id="IPR056501">
    <property type="entry name" value="NAD-bd_HRPKS_sdrA"/>
</dbReference>
<dbReference type="InterPro" id="IPR049552">
    <property type="entry name" value="PKS_DH_N"/>
</dbReference>
<dbReference type="Gene3D" id="3.90.180.10">
    <property type="entry name" value="Medium-chain alcohol dehydrogenases, catalytic domain"/>
    <property type="match status" value="1"/>
</dbReference>
<sequence length="2404" mass="263550">MGSTSPPKPSYIQEPIAVVGLACRLPGESNSPQALWEFLERGGIAKNEPPASRFNVKTHHDGSRKPSTMRTPGGMFCETVDPRDFDAGFFGMTRADAIAMDPQQRQLLEVVYEGLENAGITLESLDGKAYSCFVGSYAVDYSDIHARDPEDRPPSVTIGVGRAILSNRISHFLNIRGPSFTIDTACSGSLIAVDVACRYLNTHETDGAIVAASNLYLSPEHNMDSGAMKGAASVSGKCHTFDIKADGYCKAEATNAVILKRLDDALRDGDPIRAIIRGSAQNSDGRTPGIASPSAEAQARAIRTAYANAGIIDFNDTGYVECHGTGTQAGDPIEVNGLSSVFAATRHIDKPLYIGSIKSNVGHSEPAAGLSGLLKAIMSIEKGMIPGNPTFLTPNPKIDFKNLRVSPSKTLRPWPNKHFKRASVNSFGYGGSNAHCIVDDPANLQINTTETHTSSFTTNYEDFFADETAARPFTLVFSANDLGSLKSYINRITQHLSDLNVTVKLPDLSYTLSERRSRHFHRAYLVTDTTNLSDNSFVFGKKINELPKIGYVFTGQGAQWSQMGRGLVETFPAAKALLQRLDRVLQTLSCPPKWSLVQELTEPRTAEHLRDPEYSQPLCTALQLAILKLLRSWNVEPVSVVGHSSGEIAAACAAGLLTEEEAIKIAYFRGQASTNCQDPSKAAVGMCAVGLGKDQIQNYLGEFQNSVSIACYNSPSSVTLSGTVTELQSVMERVKADGSFARMLQVDLAYHSDFMTHIASNYEELLHQNCCNGPLASNGKTTMFSSVTGKLLDQDVDTSYWKANMVSPVLFEEATIQMLSTKDRPDFLIEIGPSGALAGPITQIKKALGTEGDKIQYCAASSRSEDAIKSLFDVAGKLFVAGSAIDLAKVNEDTSDNATLPAVIIDLPNYAWNHSTRYWHESDASKDWRFRKFPHHDLLGTKILGTSWSAPTWKKNLRVQDLHWLKDHRMGHEIVFPAAGFVAMAVEGLYQSRLAIHLINETPVPNKHRYRLRNCLFPKALVLDENSDGRHIMMTLMPCPGPKDSWYQWRVSSLTGENVWTEHSSGLITMGEDFKGYKTILRPLQHPSPGRLWYKAMHDAGYYFGPRFQKQLEVEALSGNQTSRSLVSLTEPSEAYEQSVYPMHPVCIDGCFQTVGPSLWRGNRSTVNAVLVPAMIESIIISTVEDRPEVGLSIASSEYVGIGRRDEMKNFKSGASVYDPSTGALLLQVSGLRYSKLDTQADLHAAHCYSRVDWKPDITFLTPDKMLALPTEGVYGKSGDEYVPSINRIIDLVAHKTANLKVMEVSMIKDDSTSLWLGENGFDKSVRAACRDYHFTSSDAKVLMDAQESFGTQKNARFSLLDMAKENDFELSNIDFDLVVLRLPVTSKPDGPIRNARALLKDGGYLLTIQEGSSRPMTAKSDSDESDIVLVEQTDKPMKDNMTAITDVIFASGFDNVFTTNSETQQVHLSIAVARVAEEKRTRASIDLVYFSDPTNTMKSLKTSLMNRGWDIQEHYAQRGWEREEYYTPHADLKEDSILLIVDELSSPLLAGVTGDQWEVVKELTTLQHRMLWVTTGSQYEVTNPDAAMIHGLARTMRAEDPMLRLTTLDVTTDSGPDTLNAVEQVLLHLQKSTPKSSVENEFVERHGIIHVNRIRPDDMINQAEKEDTEGAGLVVKDLHGSDNLINLRCERLGTLDSLRFAETSSKDLPLRDDFVEVEIYAAGVNFKDVAVTMGIVPENEHLPGLEGAGVIRRIGASVDTRHVGQRVLVYEKGTFANRVQVSVPRTCPLPAEMSFEDAATMPSVYLVAIYGLFHVAQLKRGQTVLIHSASGGVGIAAIQLCQYIGATIYATVGNDEKREFLTKTFGISENRIFSSRSIEFAAQIMKITNGKGVDAVLNSLTGELLDESWRCIADGGNFIEIGKKDVLDRNSLSMEPFNRNASYRAVDMSHVSISDPLIAKLLAEMMDLVTKGHIKPITPVTIFSFDKIVEALRYLRAGTHLGKVVISNGPAAQIKITVRPAPRSFSLRSNISYLIVGGLKGLCGSLAIYLARMGAKNLVILSRSGYTDERSQRILKNIHAEGCQVDLIQGDVSILADVKRTFDEASLPVGGIIQGAMVLRDKIFASMTVDQFHETITSKVQGTWNLHSVALTQKLPLDFFTMLSSISGVVGQKGQANYAAANVFLDNFATYRRGLGLAASSVDLGVIEDVGVVAENVELQKKFDGDVWTPINERLLHKILRFSILQQQGSPINPSSTAQLITGITVPQHDNSSLLRDARFSSLNFSNSVGTGTQSSKNDGSKDIQAFFLQLHGGADHSVVLNSAVEIVSRQFTTSLRLSEPMEPGKSLASYGLDSLAGVEFRNWARLELGAELTTLEITNATSLFALCEKIIFKIAPVAKAIS</sequence>
<dbReference type="PROSITE" id="PS50075">
    <property type="entry name" value="CARRIER"/>
    <property type="match status" value="1"/>
</dbReference>
<dbReference type="InterPro" id="IPR057326">
    <property type="entry name" value="KR_dom"/>
</dbReference>
<dbReference type="Gene3D" id="3.10.129.110">
    <property type="entry name" value="Polyketide synthase dehydratase"/>
    <property type="match status" value="1"/>
</dbReference>
<feature type="domain" description="Carrier" evidence="8">
    <location>
        <begin position="2320"/>
        <end position="2396"/>
    </location>
</feature>
<dbReference type="EMBL" id="JBFCZG010000002">
    <property type="protein sequence ID" value="KAL3425915.1"/>
    <property type="molecule type" value="Genomic_DNA"/>
</dbReference>
<proteinExistence type="predicted"/>
<evidence type="ECO:0000313" key="11">
    <source>
        <dbReference type="EMBL" id="KAL3425915.1"/>
    </source>
</evidence>
<dbReference type="Proteomes" id="UP001629113">
    <property type="component" value="Unassembled WGS sequence"/>
</dbReference>
<dbReference type="SUPFAM" id="SSF52151">
    <property type="entry name" value="FabD/lysophospholipase-like"/>
    <property type="match status" value="1"/>
</dbReference>
<organism evidence="11 12">
    <name type="scientific">Phlyctema vagabunda</name>
    <dbReference type="NCBI Taxonomy" id="108571"/>
    <lineage>
        <taxon>Eukaryota</taxon>
        <taxon>Fungi</taxon>
        <taxon>Dikarya</taxon>
        <taxon>Ascomycota</taxon>
        <taxon>Pezizomycotina</taxon>
        <taxon>Leotiomycetes</taxon>
        <taxon>Helotiales</taxon>
        <taxon>Dermateaceae</taxon>
        <taxon>Phlyctema</taxon>
    </lineage>
</organism>
<dbReference type="SMART" id="SM00823">
    <property type="entry name" value="PKS_PP"/>
    <property type="match status" value="1"/>
</dbReference>
<evidence type="ECO:0000256" key="7">
    <source>
        <dbReference type="SAM" id="MobiDB-lite"/>
    </source>
</evidence>
<dbReference type="SMART" id="SM00829">
    <property type="entry name" value="PKS_ER"/>
    <property type="match status" value="1"/>
</dbReference>
<dbReference type="InterPro" id="IPR032821">
    <property type="entry name" value="PKS_assoc"/>
</dbReference>
<keyword evidence="12" id="KW-1185">Reference proteome</keyword>
<evidence type="ECO:0000256" key="3">
    <source>
        <dbReference type="ARBA" id="ARBA00022679"/>
    </source>
</evidence>
<dbReference type="InterPro" id="IPR049900">
    <property type="entry name" value="PKS_mFAS_DH"/>
</dbReference>
<evidence type="ECO:0000256" key="2">
    <source>
        <dbReference type="ARBA" id="ARBA00022553"/>
    </source>
</evidence>
<feature type="region of interest" description="C-terminal hotdog fold" evidence="6">
    <location>
        <begin position="1085"/>
        <end position="1243"/>
    </location>
</feature>
<dbReference type="Gene3D" id="3.40.366.10">
    <property type="entry name" value="Malonyl-Coenzyme A Acyl Carrier Protein, domain 2"/>
    <property type="match status" value="1"/>
</dbReference>
<dbReference type="Pfam" id="PF14765">
    <property type="entry name" value="PS-DH"/>
    <property type="match status" value="1"/>
</dbReference>
<feature type="domain" description="Ketosynthase family 3 (KS3)" evidence="9">
    <location>
        <begin position="13"/>
        <end position="440"/>
    </location>
</feature>
<dbReference type="InterPro" id="IPR013154">
    <property type="entry name" value="ADH-like_N"/>
</dbReference>
<evidence type="ECO:0000259" key="10">
    <source>
        <dbReference type="PROSITE" id="PS52019"/>
    </source>
</evidence>
<dbReference type="Pfam" id="PF21089">
    <property type="entry name" value="PKS_DH_N"/>
    <property type="match status" value="1"/>
</dbReference>
<keyword evidence="3" id="KW-0808">Transferase</keyword>
<feature type="active site" description="Proton donor; for dehydratase activity" evidence="6">
    <location>
        <position position="1149"/>
    </location>
</feature>
<dbReference type="InterPro" id="IPR020841">
    <property type="entry name" value="PKS_Beta-ketoAc_synthase_dom"/>
</dbReference>
<dbReference type="InterPro" id="IPR049551">
    <property type="entry name" value="PKS_DH_C"/>
</dbReference>
<dbReference type="Pfam" id="PF08240">
    <property type="entry name" value="ADH_N"/>
    <property type="match status" value="1"/>
</dbReference>
<evidence type="ECO:0000256" key="6">
    <source>
        <dbReference type="PROSITE-ProRule" id="PRU01363"/>
    </source>
</evidence>